<gene>
    <name evidence="3" type="ORF">RND71_040228</name>
</gene>
<protein>
    <recommendedName>
        <fullName evidence="2">Neprosin PEP catalytic domain-containing protein</fullName>
    </recommendedName>
</protein>
<dbReference type="Pfam" id="PF03080">
    <property type="entry name" value="Neprosin"/>
    <property type="match status" value="1"/>
</dbReference>
<keyword evidence="1" id="KW-0732">Signal</keyword>
<feature type="domain" description="Neprosin PEP catalytic" evidence="2">
    <location>
        <begin position="89"/>
        <end position="163"/>
    </location>
</feature>
<comment type="caution">
    <text evidence="3">The sequence shown here is derived from an EMBL/GenBank/DDBJ whole genome shotgun (WGS) entry which is preliminary data.</text>
</comment>
<dbReference type="AlphaFoldDB" id="A0AAE1R0M1"/>
<organism evidence="3 4">
    <name type="scientific">Anisodus tanguticus</name>
    <dbReference type="NCBI Taxonomy" id="243964"/>
    <lineage>
        <taxon>Eukaryota</taxon>
        <taxon>Viridiplantae</taxon>
        <taxon>Streptophyta</taxon>
        <taxon>Embryophyta</taxon>
        <taxon>Tracheophyta</taxon>
        <taxon>Spermatophyta</taxon>
        <taxon>Magnoliopsida</taxon>
        <taxon>eudicotyledons</taxon>
        <taxon>Gunneridae</taxon>
        <taxon>Pentapetalae</taxon>
        <taxon>asterids</taxon>
        <taxon>lamiids</taxon>
        <taxon>Solanales</taxon>
        <taxon>Solanaceae</taxon>
        <taxon>Solanoideae</taxon>
        <taxon>Hyoscyameae</taxon>
        <taxon>Anisodus</taxon>
    </lineage>
</organism>
<evidence type="ECO:0000313" key="3">
    <source>
        <dbReference type="EMBL" id="KAK4341727.1"/>
    </source>
</evidence>
<evidence type="ECO:0000259" key="2">
    <source>
        <dbReference type="Pfam" id="PF03080"/>
    </source>
</evidence>
<sequence length="176" mass="19897">MVTHLRIIEQFLLLLFLCLSYDEVRGTKLSEQEDLELEKQLKLLNKPPRKTIQLAIVTTEDNTNNKFGGASMIAAIYNPLSINHKLSVNVVEPPMGSGLYPRVRSAKVHAYCKDIALLNDKGENINLLGYKLPTFSTSPMLYNVIDLPDYGEDFNHTIFYGGPDLKKWNNLSTLVK</sequence>
<dbReference type="EMBL" id="JAVYJV010000022">
    <property type="protein sequence ID" value="KAK4341727.1"/>
    <property type="molecule type" value="Genomic_DNA"/>
</dbReference>
<feature type="chain" id="PRO_5042081195" description="Neprosin PEP catalytic domain-containing protein" evidence="1">
    <location>
        <begin position="27"/>
        <end position="176"/>
    </location>
</feature>
<evidence type="ECO:0000313" key="4">
    <source>
        <dbReference type="Proteomes" id="UP001291623"/>
    </source>
</evidence>
<evidence type="ECO:0000256" key="1">
    <source>
        <dbReference type="SAM" id="SignalP"/>
    </source>
</evidence>
<reference evidence="3" key="1">
    <citation type="submission" date="2023-12" db="EMBL/GenBank/DDBJ databases">
        <title>Genome assembly of Anisodus tanguticus.</title>
        <authorList>
            <person name="Wang Y.-J."/>
        </authorList>
    </citation>
    <scope>NUCLEOTIDE SEQUENCE</scope>
    <source>
        <strain evidence="3">KB-2021</strain>
        <tissue evidence="3">Leaf</tissue>
    </source>
</reference>
<dbReference type="InterPro" id="IPR004314">
    <property type="entry name" value="Neprosin"/>
</dbReference>
<accession>A0AAE1R0M1</accession>
<proteinExistence type="predicted"/>
<feature type="signal peptide" evidence="1">
    <location>
        <begin position="1"/>
        <end position="26"/>
    </location>
</feature>
<dbReference type="Proteomes" id="UP001291623">
    <property type="component" value="Unassembled WGS sequence"/>
</dbReference>
<keyword evidence="4" id="KW-1185">Reference proteome</keyword>
<name>A0AAE1R0M1_9SOLA</name>